<sequence>MGPEAQKAMEACQSLMPSGGPGRRGNSDDSALNAFRSCMKDNGVDQVRGLQDLDQADPKVAKALEKCRPLMPASPSSSA</sequence>
<evidence type="ECO:0000313" key="3">
    <source>
        <dbReference type="Proteomes" id="UP000334990"/>
    </source>
</evidence>
<keyword evidence="3" id="KW-1185">Reference proteome</keyword>
<dbReference type="EMBL" id="BLAD01000061">
    <property type="protein sequence ID" value="GES02792.1"/>
    <property type="molecule type" value="Genomic_DNA"/>
</dbReference>
<gene>
    <name evidence="2" type="ORF">Acor_48580</name>
</gene>
<evidence type="ECO:0000256" key="1">
    <source>
        <dbReference type="SAM" id="MobiDB-lite"/>
    </source>
</evidence>
<organism evidence="2 3">
    <name type="scientific">Acrocarpospora corrugata</name>
    <dbReference type="NCBI Taxonomy" id="35763"/>
    <lineage>
        <taxon>Bacteria</taxon>
        <taxon>Bacillati</taxon>
        <taxon>Actinomycetota</taxon>
        <taxon>Actinomycetes</taxon>
        <taxon>Streptosporangiales</taxon>
        <taxon>Streptosporangiaceae</taxon>
        <taxon>Acrocarpospora</taxon>
    </lineage>
</organism>
<proteinExistence type="predicted"/>
<name>A0A5M3W453_9ACTN</name>
<dbReference type="Proteomes" id="UP000334990">
    <property type="component" value="Unassembled WGS sequence"/>
</dbReference>
<evidence type="ECO:0000313" key="2">
    <source>
        <dbReference type="EMBL" id="GES02792.1"/>
    </source>
</evidence>
<dbReference type="AlphaFoldDB" id="A0A5M3W453"/>
<comment type="caution">
    <text evidence="2">The sequence shown here is derived from an EMBL/GenBank/DDBJ whole genome shotgun (WGS) entry which is preliminary data.</text>
</comment>
<protein>
    <submittedName>
        <fullName evidence="2">Uncharacterized protein</fullName>
    </submittedName>
</protein>
<accession>A0A5M3W453</accession>
<reference evidence="2 3" key="1">
    <citation type="submission" date="2019-10" db="EMBL/GenBank/DDBJ databases">
        <title>Whole genome shotgun sequence of Acrocarpospora corrugata NBRC 13972.</title>
        <authorList>
            <person name="Ichikawa N."/>
            <person name="Kimura A."/>
            <person name="Kitahashi Y."/>
            <person name="Komaki H."/>
            <person name="Oguchi A."/>
        </authorList>
    </citation>
    <scope>NUCLEOTIDE SEQUENCE [LARGE SCALE GENOMIC DNA]</scope>
    <source>
        <strain evidence="2 3">NBRC 13972</strain>
    </source>
</reference>
<feature type="region of interest" description="Disordered" evidence="1">
    <location>
        <begin position="1"/>
        <end position="31"/>
    </location>
</feature>